<reference evidence="3" key="1">
    <citation type="submission" date="2019-01" db="EMBL/GenBank/DDBJ databases">
        <title>Gri0909 isolated from a small marine red alga.</title>
        <authorList>
            <person name="Kim J."/>
            <person name="Jeong S.E."/>
            <person name="Jeon C.O."/>
        </authorList>
    </citation>
    <scope>NUCLEOTIDE SEQUENCE [LARGE SCALE GENOMIC DNA]</scope>
    <source>
        <strain evidence="3">Gri0909</strain>
    </source>
</reference>
<keyword evidence="1" id="KW-0732">Signal</keyword>
<dbReference type="EMBL" id="SADE01000003">
    <property type="protein sequence ID" value="RVU34882.1"/>
    <property type="molecule type" value="Genomic_DNA"/>
</dbReference>
<name>A0A437QKD0_9PROT</name>
<protein>
    <submittedName>
        <fullName evidence="2">Uncharacterized protein</fullName>
    </submittedName>
</protein>
<keyword evidence="3" id="KW-1185">Reference proteome</keyword>
<feature type="chain" id="PRO_5019046791" evidence="1">
    <location>
        <begin position="23"/>
        <end position="222"/>
    </location>
</feature>
<dbReference type="Proteomes" id="UP000287447">
    <property type="component" value="Unassembled WGS sequence"/>
</dbReference>
<organism evidence="2 3">
    <name type="scientific">Hwanghaeella grinnelliae</name>
    <dbReference type="NCBI Taxonomy" id="2500179"/>
    <lineage>
        <taxon>Bacteria</taxon>
        <taxon>Pseudomonadati</taxon>
        <taxon>Pseudomonadota</taxon>
        <taxon>Alphaproteobacteria</taxon>
        <taxon>Rhodospirillales</taxon>
        <taxon>Rhodospirillaceae</taxon>
        <taxon>Hwanghaeella</taxon>
    </lineage>
</organism>
<gene>
    <name evidence="2" type="ORF">EOI86_18770</name>
</gene>
<evidence type="ECO:0000256" key="1">
    <source>
        <dbReference type="SAM" id="SignalP"/>
    </source>
</evidence>
<evidence type="ECO:0000313" key="2">
    <source>
        <dbReference type="EMBL" id="RVU34882.1"/>
    </source>
</evidence>
<comment type="caution">
    <text evidence="2">The sequence shown here is derived from an EMBL/GenBank/DDBJ whole genome shotgun (WGS) entry which is preliminary data.</text>
</comment>
<accession>A0A437QKD0</accession>
<evidence type="ECO:0000313" key="3">
    <source>
        <dbReference type="Proteomes" id="UP000287447"/>
    </source>
</evidence>
<dbReference type="AlphaFoldDB" id="A0A437QKD0"/>
<dbReference type="RefSeq" id="WP_127767126.1">
    <property type="nucleotide sequence ID" value="NZ_SADE01000003.1"/>
</dbReference>
<sequence length="222" mass="24214">MRSRLSSAVLAACISVGLIVQLTGCASPDDPARQPLLSLGEVQRFTWQPESMPELGTVKVGTSLISGRGTDEMVRVITLHRADGEEFPTKEEGDDERIVLPIVREIVDAHYCPDSGLGRVAAARYVKTYLDLNDILTAFFGPPLPGNGLAPEDNIVFLSSDRTYTRPQKLKVVYVTCQRGTAHELRKTVGDPPNMITVPQTGQGSYETVHKQAPLSGPLQTW</sequence>
<feature type="signal peptide" evidence="1">
    <location>
        <begin position="1"/>
        <end position="22"/>
    </location>
</feature>
<proteinExistence type="predicted"/>